<comment type="caution">
    <text evidence="1">The sequence shown here is derived from an EMBL/GenBank/DDBJ whole genome shotgun (WGS) entry which is preliminary data.</text>
</comment>
<protein>
    <submittedName>
        <fullName evidence="1">Uncharacterized protein</fullName>
    </submittedName>
</protein>
<proteinExistence type="predicted"/>
<name>A0A8H7UWS0_9FUNG</name>
<evidence type="ECO:0000313" key="2">
    <source>
        <dbReference type="Proteomes" id="UP000650833"/>
    </source>
</evidence>
<dbReference type="AlphaFoldDB" id="A0A8H7UWS0"/>
<keyword evidence="2" id="KW-1185">Reference proteome</keyword>
<evidence type="ECO:0000313" key="1">
    <source>
        <dbReference type="EMBL" id="KAG2198575.1"/>
    </source>
</evidence>
<gene>
    <name evidence="1" type="ORF">INT46_000718</name>
</gene>
<accession>A0A8H7UWS0</accession>
<organism evidence="1 2">
    <name type="scientific">Mucor plumbeus</name>
    <dbReference type="NCBI Taxonomy" id="97098"/>
    <lineage>
        <taxon>Eukaryota</taxon>
        <taxon>Fungi</taxon>
        <taxon>Fungi incertae sedis</taxon>
        <taxon>Mucoromycota</taxon>
        <taxon>Mucoromycotina</taxon>
        <taxon>Mucoromycetes</taxon>
        <taxon>Mucorales</taxon>
        <taxon>Mucorineae</taxon>
        <taxon>Mucoraceae</taxon>
        <taxon>Mucor</taxon>
    </lineage>
</organism>
<sequence length="88" mass="10204">MFPYKEEQHIYKDALDLKHPESNPTATEHNLKQTAINMTFDTVEDVAGFTSAVFKGDKEKVYKNEPNFINPRKSDDLFIDYSEKCVVM</sequence>
<dbReference type="EMBL" id="JAEPRC010000383">
    <property type="protein sequence ID" value="KAG2198575.1"/>
    <property type="molecule type" value="Genomic_DNA"/>
</dbReference>
<dbReference type="Proteomes" id="UP000650833">
    <property type="component" value="Unassembled WGS sequence"/>
</dbReference>
<reference evidence="1" key="1">
    <citation type="submission" date="2020-12" db="EMBL/GenBank/DDBJ databases">
        <title>Metabolic potential, ecology and presence of endohyphal bacteria is reflected in genomic diversity of Mucoromycotina.</title>
        <authorList>
            <person name="Muszewska A."/>
            <person name="Okrasinska A."/>
            <person name="Steczkiewicz K."/>
            <person name="Drgas O."/>
            <person name="Orlowska M."/>
            <person name="Perlinska-Lenart U."/>
            <person name="Aleksandrzak-Piekarczyk T."/>
            <person name="Szatraj K."/>
            <person name="Zielenkiewicz U."/>
            <person name="Pilsyk S."/>
            <person name="Malc E."/>
            <person name="Mieczkowski P."/>
            <person name="Kruszewska J.S."/>
            <person name="Biernat P."/>
            <person name="Pawlowska J."/>
        </authorList>
    </citation>
    <scope>NUCLEOTIDE SEQUENCE</scope>
    <source>
        <strain evidence="1">CBS 226.32</strain>
    </source>
</reference>
<dbReference type="OrthoDB" id="2280317at2759"/>